<name>A0A8S9KFA8_BRACR</name>
<organism evidence="1">
    <name type="scientific">Brassica cretica</name>
    <name type="common">Mustard</name>
    <dbReference type="NCBI Taxonomy" id="69181"/>
    <lineage>
        <taxon>Eukaryota</taxon>
        <taxon>Viridiplantae</taxon>
        <taxon>Streptophyta</taxon>
        <taxon>Embryophyta</taxon>
        <taxon>Tracheophyta</taxon>
        <taxon>Spermatophyta</taxon>
        <taxon>Magnoliopsida</taxon>
        <taxon>eudicotyledons</taxon>
        <taxon>Gunneridae</taxon>
        <taxon>Pentapetalae</taxon>
        <taxon>rosids</taxon>
        <taxon>malvids</taxon>
        <taxon>Brassicales</taxon>
        <taxon>Brassicaceae</taxon>
        <taxon>Brassiceae</taxon>
        <taxon>Brassica</taxon>
    </lineage>
</organism>
<reference evidence="1" key="1">
    <citation type="submission" date="2019-12" db="EMBL/GenBank/DDBJ databases">
        <title>Genome sequencing and annotation of Brassica cretica.</title>
        <authorList>
            <person name="Studholme D.J."/>
            <person name="Sarris P.F."/>
        </authorList>
    </citation>
    <scope>NUCLEOTIDE SEQUENCE</scope>
    <source>
        <strain evidence="1">PFS-102/07</strain>
        <tissue evidence="1">Leaf</tissue>
    </source>
</reference>
<evidence type="ECO:0000313" key="1">
    <source>
        <dbReference type="EMBL" id="KAF2592133.1"/>
    </source>
</evidence>
<proteinExistence type="predicted"/>
<protein>
    <submittedName>
        <fullName evidence="1">Uncharacterized protein</fullName>
    </submittedName>
</protein>
<dbReference type="AlphaFoldDB" id="A0A8S9KFA8"/>
<dbReference type="EMBL" id="QGKY02000164">
    <property type="protein sequence ID" value="KAF2592133.1"/>
    <property type="molecule type" value="Genomic_DNA"/>
</dbReference>
<sequence>MRCGEAARVGLHTESSMVQSLKESNWKSREMLKLDGIGVRCEETARVGLHAELSTVQRVYQFNHYCR</sequence>
<gene>
    <name evidence="1" type="ORF">F2Q70_00042536</name>
</gene>
<comment type="caution">
    <text evidence="1">The sequence shown here is derived from an EMBL/GenBank/DDBJ whole genome shotgun (WGS) entry which is preliminary data.</text>
</comment>
<accession>A0A8S9KFA8</accession>